<evidence type="ECO:0000313" key="2">
    <source>
        <dbReference type="EMBL" id="MPM21217.1"/>
    </source>
</evidence>
<feature type="region of interest" description="Disordered" evidence="1">
    <location>
        <begin position="85"/>
        <end position="114"/>
    </location>
</feature>
<reference evidence="2" key="1">
    <citation type="submission" date="2019-08" db="EMBL/GenBank/DDBJ databases">
        <authorList>
            <person name="Kucharzyk K."/>
            <person name="Murdoch R.W."/>
            <person name="Higgins S."/>
            <person name="Loffler F."/>
        </authorList>
    </citation>
    <scope>NUCLEOTIDE SEQUENCE</scope>
</reference>
<sequence>MAENDTSGGSSHAAGRFNVFTVLQAHDLAAYHAGDGQPADHCQGDKEVHDIASENGHEDDDQQHVRQAVHNVDKAHEEEVHLASCIPGDGTQDDSDDDAGDGSDQTDGDGDLSSVDDAAQHVAAAVVGSQEILAFMFFSGGNFGGKLIIHLDLAVDGELGPAFADLLAKLALGVAGDRGFNFAKEVGLSHGENPLLPEGVHLDLEVCLILLCTQVGGGSLQVVEHLVANFIPGLLLDDGNVNVKQVCVDGFYLDEIHTGKIVHLLGGGIGPQDLVDADQEFSVDLLLQPVDGSLVGAAERERTCRLLAFALCIAEVPHLVGFVCCNPCLDLGGLLFGYFQGSCSPSLEIQVLKLGLHHQVAGILGK</sequence>
<comment type="caution">
    <text evidence="2">The sequence shown here is derived from an EMBL/GenBank/DDBJ whole genome shotgun (WGS) entry which is preliminary data.</text>
</comment>
<feature type="compositionally biased region" description="Acidic residues" evidence="1">
    <location>
        <begin position="91"/>
        <end position="110"/>
    </location>
</feature>
<evidence type="ECO:0000256" key="1">
    <source>
        <dbReference type="SAM" id="MobiDB-lite"/>
    </source>
</evidence>
<name>A0A644XZ89_9ZZZZ</name>
<accession>A0A644XZ89</accession>
<protein>
    <submittedName>
        <fullName evidence="2">Uncharacterized protein</fullName>
    </submittedName>
</protein>
<organism evidence="2">
    <name type="scientific">bioreactor metagenome</name>
    <dbReference type="NCBI Taxonomy" id="1076179"/>
    <lineage>
        <taxon>unclassified sequences</taxon>
        <taxon>metagenomes</taxon>
        <taxon>ecological metagenomes</taxon>
    </lineage>
</organism>
<dbReference type="AlphaFoldDB" id="A0A644XZ89"/>
<gene>
    <name evidence="2" type="ORF">SDC9_67660</name>
</gene>
<dbReference type="EMBL" id="VSSQ01003545">
    <property type="protein sequence ID" value="MPM21217.1"/>
    <property type="molecule type" value="Genomic_DNA"/>
</dbReference>
<proteinExistence type="predicted"/>